<feature type="compositionally biased region" description="Basic and acidic residues" evidence="1">
    <location>
        <begin position="104"/>
        <end position="135"/>
    </location>
</feature>
<feature type="domain" description="DUF4167" evidence="2">
    <location>
        <begin position="7"/>
        <end position="81"/>
    </location>
</feature>
<feature type="region of interest" description="Disordered" evidence="1">
    <location>
        <begin position="82"/>
        <end position="228"/>
    </location>
</feature>
<name>A0A2W5A9T8_9SPHN</name>
<feature type="region of interest" description="Disordered" evidence="1">
    <location>
        <begin position="1"/>
        <end position="40"/>
    </location>
</feature>
<sequence>MINNRQAGRRRGRGGQRSPNNSGRPEQGNRIDNRARGNAPQLLEKYRNLARDAQMQGDRVNTEYYLQFADHYFRVLNESRSRFEDQNQQRRQREDNDSDDFDGDDIRADDRFDPREQQRHQPRRDEEQRGNRAETAEQPVEADAGQGDLNGRSDDRADDESRAPRRGRRRKAEGQPQVESAGESFDATILPPALSTPVADEGDEAGEAAPAPRRRGRPRRSEASAVEA</sequence>
<comment type="caution">
    <text evidence="3">The sequence shown here is derived from an EMBL/GenBank/DDBJ whole genome shotgun (WGS) entry which is preliminary data.</text>
</comment>
<dbReference type="AlphaFoldDB" id="A0A2W5A9T8"/>
<evidence type="ECO:0000313" key="3">
    <source>
        <dbReference type="EMBL" id="PZO89249.1"/>
    </source>
</evidence>
<accession>A0A2W5A9T8</accession>
<gene>
    <name evidence="3" type="ORF">DI623_10945</name>
</gene>
<organism evidence="3 4">
    <name type="scientific">Sphingomonas sanxanigenens</name>
    <dbReference type="NCBI Taxonomy" id="397260"/>
    <lineage>
        <taxon>Bacteria</taxon>
        <taxon>Pseudomonadati</taxon>
        <taxon>Pseudomonadota</taxon>
        <taxon>Alphaproteobacteria</taxon>
        <taxon>Sphingomonadales</taxon>
        <taxon>Sphingomonadaceae</taxon>
        <taxon>Sphingomonas</taxon>
    </lineage>
</organism>
<dbReference type="Proteomes" id="UP000249066">
    <property type="component" value="Unassembled WGS sequence"/>
</dbReference>
<evidence type="ECO:0000256" key="1">
    <source>
        <dbReference type="SAM" id="MobiDB-lite"/>
    </source>
</evidence>
<evidence type="ECO:0000313" key="4">
    <source>
        <dbReference type="Proteomes" id="UP000249066"/>
    </source>
</evidence>
<proteinExistence type="predicted"/>
<dbReference type="InterPro" id="IPR025430">
    <property type="entry name" value="DUF4167"/>
</dbReference>
<protein>
    <submittedName>
        <fullName evidence="3">DUF4167 domain-containing protein</fullName>
    </submittedName>
</protein>
<feature type="compositionally biased region" description="Basic and acidic residues" evidence="1">
    <location>
        <begin position="151"/>
        <end position="163"/>
    </location>
</feature>
<dbReference type="Pfam" id="PF13763">
    <property type="entry name" value="DUF4167"/>
    <property type="match status" value="1"/>
</dbReference>
<reference evidence="3 4" key="1">
    <citation type="submission" date="2017-08" db="EMBL/GenBank/DDBJ databases">
        <title>Infants hospitalized years apart are colonized by the same room-sourced microbial strains.</title>
        <authorList>
            <person name="Brooks B."/>
            <person name="Olm M.R."/>
            <person name="Firek B.A."/>
            <person name="Baker R."/>
            <person name="Thomas B.C."/>
            <person name="Morowitz M.J."/>
            <person name="Banfield J.F."/>
        </authorList>
    </citation>
    <scope>NUCLEOTIDE SEQUENCE [LARGE SCALE GENOMIC DNA]</scope>
    <source>
        <strain evidence="3">S2_018_000_R2_101</strain>
    </source>
</reference>
<dbReference type="EMBL" id="QFNN01000067">
    <property type="protein sequence ID" value="PZO89249.1"/>
    <property type="molecule type" value="Genomic_DNA"/>
</dbReference>
<feature type="compositionally biased region" description="Basic and acidic residues" evidence="1">
    <location>
        <begin position="82"/>
        <end position="95"/>
    </location>
</feature>
<evidence type="ECO:0000259" key="2">
    <source>
        <dbReference type="Pfam" id="PF13763"/>
    </source>
</evidence>